<organism evidence="5 6">
    <name type="scientific">Staurois parvus</name>
    <dbReference type="NCBI Taxonomy" id="386267"/>
    <lineage>
        <taxon>Eukaryota</taxon>
        <taxon>Metazoa</taxon>
        <taxon>Chordata</taxon>
        <taxon>Craniata</taxon>
        <taxon>Vertebrata</taxon>
        <taxon>Euteleostomi</taxon>
        <taxon>Amphibia</taxon>
        <taxon>Batrachia</taxon>
        <taxon>Anura</taxon>
        <taxon>Neobatrachia</taxon>
        <taxon>Ranoidea</taxon>
        <taxon>Ranidae</taxon>
        <taxon>Staurois</taxon>
    </lineage>
</organism>
<dbReference type="SUPFAM" id="SSF50104">
    <property type="entry name" value="Translation proteins SH3-like domain"/>
    <property type="match status" value="1"/>
</dbReference>
<dbReference type="Gene3D" id="2.30.30.70">
    <property type="entry name" value="Ribosomal protein L21"/>
    <property type="match status" value="1"/>
</dbReference>
<evidence type="ECO:0000256" key="1">
    <source>
        <dbReference type="ARBA" id="ARBA00008427"/>
    </source>
</evidence>
<dbReference type="PANTHER" id="PTHR20981">
    <property type="entry name" value="60S RIBOSOMAL PROTEIN L21"/>
    <property type="match status" value="1"/>
</dbReference>
<evidence type="ECO:0000313" key="6">
    <source>
        <dbReference type="Proteomes" id="UP001162483"/>
    </source>
</evidence>
<evidence type="ECO:0000256" key="3">
    <source>
        <dbReference type="ARBA" id="ARBA00023274"/>
    </source>
</evidence>
<evidence type="ECO:0000313" key="5">
    <source>
        <dbReference type="EMBL" id="CAI9581479.1"/>
    </source>
</evidence>
<protein>
    <recommendedName>
        <fullName evidence="4">60S ribosomal protein L21</fullName>
    </recommendedName>
</protein>
<reference evidence="5" key="1">
    <citation type="submission" date="2023-05" db="EMBL/GenBank/DDBJ databases">
        <authorList>
            <person name="Stuckert A."/>
        </authorList>
    </citation>
    <scope>NUCLEOTIDE SEQUENCE</scope>
</reference>
<dbReference type="InterPro" id="IPR036948">
    <property type="entry name" value="Ribosomal_eL21_sf"/>
</dbReference>
<keyword evidence="6" id="KW-1185">Reference proteome</keyword>
<evidence type="ECO:0000256" key="2">
    <source>
        <dbReference type="ARBA" id="ARBA00022980"/>
    </source>
</evidence>
<name>A0ABN9EB68_9NEOB</name>
<keyword evidence="2" id="KW-0689">Ribosomal protein</keyword>
<dbReference type="EMBL" id="CATNWA010015273">
    <property type="protein sequence ID" value="CAI9581479.1"/>
    <property type="molecule type" value="Genomic_DNA"/>
</dbReference>
<comment type="caution">
    <text evidence="5">The sequence shown here is derived from an EMBL/GenBank/DDBJ whole genome shotgun (WGS) entry which is preliminary data.</text>
</comment>
<accession>A0ABN9EB68</accession>
<keyword evidence="3" id="KW-0687">Ribonucleoprotein</keyword>
<dbReference type="InterPro" id="IPR001147">
    <property type="entry name" value="Ribosomal_eL21"/>
</dbReference>
<comment type="similarity">
    <text evidence="1">Belongs to the eukaryotic ribosomal protein eL21 family.</text>
</comment>
<dbReference type="Pfam" id="PF01157">
    <property type="entry name" value="Ribosomal_L21e"/>
    <property type="match status" value="1"/>
</dbReference>
<dbReference type="Proteomes" id="UP001162483">
    <property type="component" value="Unassembled WGS sequence"/>
</dbReference>
<gene>
    <name evidence="5" type="ORF">SPARVUS_LOCUS9486009</name>
</gene>
<proteinExistence type="inferred from homology"/>
<sequence>MHINKKGDIVDIKGTGTIQKATPHKYYHGNPDQIYNVTQHANNSKVRFLPKKSMSV</sequence>
<dbReference type="InterPro" id="IPR008991">
    <property type="entry name" value="Translation_prot_SH3-like_sf"/>
</dbReference>
<evidence type="ECO:0000256" key="4">
    <source>
        <dbReference type="ARBA" id="ARBA00035327"/>
    </source>
</evidence>